<keyword evidence="2" id="KW-1185">Reference proteome</keyword>
<organism evidence="1 2">
    <name type="scientific">Terfezia boudieri ATCC MYA-4762</name>
    <dbReference type="NCBI Taxonomy" id="1051890"/>
    <lineage>
        <taxon>Eukaryota</taxon>
        <taxon>Fungi</taxon>
        <taxon>Dikarya</taxon>
        <taxon>Ascomycota</taxon>
        <taxon>Pezizomycotina</taxon>
        <taxon>Pezizomycetes</taxon>
        <taxon>Pezizales</taxon>
        <taxon>Pezizaceae</taxon>
        <taxon>Terfezia</taxon>
    </lineage>
</organism>
<sequence length="186" mass="21293">MLRLLRQPGICVTTRPIALQHIQHREYRFINGSANELSSKHKTDNDHLRDRIVWDIVNKLDDRVHSLSKDVGDLKGDFYKSISELATSMGRGFGEIRAERHENRAENREDIGPVTANNNSGFEELQTETNCKIEGIKNDLKGTKWQVRLLFGAVIFCLFKDYVEARFSRVNMVPGVIADQNANPRK</sequence>
<name>A0A3N4LPT0_9PEZI</name>
<evidence type="ECO:0000313" key="2">
    <source>
        <dbReference type="Proteomes" id="UP000267821"/>
    </source>
</evidence>
<dbReference type="OrthoDB" id="5423652at2759"/>
<dbReference type="AlphaFoldDB" id="A0A3N4LPT0"/>
<dbReference type="Proteomes" id="UP000267821">
    <property type="component" value="Unassembled WGS sequence"/>
</dbReference>
<evidence type="ECO:0000313" key="1">
    <source>
        <dbReference type="EMBL" id="RPB22651.1"/>
    </source>
</evidence>
<accession>A0A3N4LPT0</accession>
<dbReference type="InParanoid" id="A0A3N4LPT0"/>
<gene>
    <name evidence="1" type="ORF">L211DRAFT_884452</name>
</gene>
<dbReference type="EMBL" id="ML121550">
    <property type="protein sequence ID" value="RPB22651.1"/>
    <property type="molecule type" value="Genomic_DNA"/>
</dbReference>
<reference evidence="1 2" key="1">
    <citation type="journal article" date="2018" name="Nat. Ecol. Evol.">
        <title>Pezizomycetes genomes reveal the molecular basis of ectomycorrhizal truffle lifestyle.</title>
        <authorList>
            <person name="Murat C."/>
            <person name="Payen T."/>
            <person name="Noel B."/>
            <person name="Kuo A."/>
            <person name="Morin E."/>
            <person name="Chen J."/>
            <person name="Kohler A."/>
            <person name="Krizsan K."/>
            <person name="Balestrini R."/>
            <person name="Da Silva C."/>
            <person name="Montanini B."/>
            <person name="Hainaut M."/>
            <person name="Levati E."/>
            <person name="Barry K.W."/>
            <person name="Belfiori B."/>
            <person name="Cichocki N."/>
            <person name="Clum A."/>
            <person name="Dockter R.B."/>
            <person name="Fauchery L."/>
            <person name="Guy J."/>
            <person name="Iotti M."/>
            <person name="Le Tacon F."/>
            <person name="Lindquist E.A."/>
            <person name="Lipzen A."/>
            <person name="Malagnac F."/>
            <person name="Mello A."/>
            <person name="Molinier V."/>
            <person name="Miyauchi S."/>
            <person name="Poulain J."/>
            <person name="Riccioni C."/>
            <person name="Rubini A."/>
            <person name="Sitrit Y."/>
            <person name="Splivallo R."/>
            <person name="Traeger S."/>
            <person name="Wang M."/>
            <person name="Zifcakova L."/>
            <person name="Wipf D."/>
            <person name="Zambonelli A."/>
            <person name="Paolocci F."/>
            <person name="Nowrousian M."/>
            <person name="Ottonello S."/>
            <person name="Baldrian P."/>
            <person name="Spatafora J.W."/>
            <person name="Henrissat B."/>
            <person name="Nagy L.G."/>
            <person name="Aury J.M."/>
            <person name="Wincker P."/>
            <person name="Grigoriev I.V."/>
            <person name="Bonfante P."/>
            <person name="Martin F.M."/>
        </authorList>
    </citation>
    <scope>NUCLEOTIDE SEQUENCE [LARGE SCALE GENOMIC DNA]</scope>
    <source>
        <strain evidence="1 2">ATCC MYA-4762</strain>
    </source>
</reference>
<protein>
    <submittedName>
        <fullName evidence="1">Uncharacterized protein</fullName>
    </submittedName>
</protein>
<proteinExistence type="predicted"/>